<protein>
    <submittedName>
        <fullName evidence="2">Uncharacterized protein</fullName>
    </submittedName>
</protein>
<feature type="region of interest" description="Disordered" evidence="1">
    <location>
        <begin position="83"/>
        <end position="161"/>
    </location>
</feature>
<reference evidence="2 3" key="1">
    <citation type="journal article" date="2020" name="ISME J.">
        <title>Uncovering the hidden diversity of litter-decomposition mechanisms in mushroom-forming fungi.</title>
        <authorList>
            <person name="Floudas D."/>
            <person name="Bentzer J."/>
            <person name="Ahren D."/>
            <person name="Johansson T."/>
            <person name="Persson P."/>
            <person name="Tunlid A."/>
        </authorList>
    </citation>
    <scope>NUCLEOTIDE SEQUENCE [LARGE SCALE GENOMIC DNA]</scope>
    <source>
        <strain evidence="2 3">CBS 406.79</strain>
    </source>
</reference>
<dbReference type="EMBL" id="JAACJN010000230">
    <property type="protein sequence ID" value="KAF5358747.1"/>
    <property type="molecule type" value="Genomic_DNA"/>
</dbReference>
<feature type="region of interest" description="Disordered" evidence="1">
    <location>
        <begin position="1"/>
        <end position="26"/>
    </location>
</feature>
<gene>
    <name evidence="2" type="ORF">D9757_012245</name>
</gene>
<name>A0A8H5LIT1_9AGAR</name>
<evidence type="ECO:0000256" key="1">
    <source>
        <dbReference type="SAM" id="MobiDB-lite"/>
    </source>
</evidence>
<organism evidence="2 3">
    <name type="scientific">Collybiopsis confluens</name>
    <dbReference type="NCBI Taxonomy" id="2823264"/>
    <lineage>
        <taxon>Eukaryota</taxon>
        <taxon>Fungi</taxon>
        <taxon>Dikarya</taxon>
        <taxon>Basidiomycota</taxon>
        <taxon>Agaricomycotina</taxon>
        <taxon>Agaricomycetes</taxon>
        <taxon>Agaricomycetidae</taxon>
        <taxon>Agaricales</taxon>
        <taxon>Marasmiineae</taxon>
        <taxon>Omphalotaceae</taxon>
        <taxon>Collybiopsis</taxon>
    </lineage>
</organism>
<evidence type="ECO:0000313" key="3">
    <source>
        <dbReference type="Proteomes" id="UP000518752"/>
    </source>
</evidence>
<feature type="compositionally biased region" description="Polar residues" evidence="1">
    <location>
        <begin position="88"/>
        <end position="98"/>
    </location>
</feature>
<accession>A0A8H5LIT1</accession>
<dbReference type="AlphaFoldDB" id="A0A8H5LIT1"/>
<keyword evidence="3" id="KW-1185">Reference proteome</keyword>
<dbReference type="Proteomes" id="UP000518752">
    <property type="component" value="Unassembled WGS sequence"/>
</dbReference>
<proteinExistence type="predicted"/>
<comment type="caution">
    <text evidence="2">The sequence shown here is derived from an EMBL/GenBank/DDBJ whole genome shotgun (WGS) entry which is preliminary data.</text>
</comment>
<evidence type="ECO:0000313" key="2">
    <source>
        <dbReference type="EMBL" id="KAF5358747.1"/>
    </source>
</evidence>
<sequence length="226" mass="24933">MRPKKDADRDDAEDMTSDSGDDKVFSMQDPFKIPGYLVGLSPDIVTVYRRVLEINKVEDLEVFIRDFEFSTGMRWALLLLDPVPESPEQGSSNIVRQPQSKRKRAGSTAAPSSSKRSKTQEASGRRTTRQMKNSQQAGGSEIGATDPPEKPADDPADPAENLPANQEELALQCGRYAKAALSKGQFCSHVIGMVLDAGPGRVLFRMQQCWTVIDDVSNSMNFDFDS</sequence>